<comment type="caution">
    <text evidence="1">The sequence shown here is derived from an EMBL/GenBank/DDBJ whole genome shotgun (WGS) entry which is preliminary data.</text>
</comment>
<gene>
    <name evidence="1" type="ORF">LCGC14_1241580</name>
</gene>
<protein>
    <submittedName>
        <fullName evidence="1">Uncharacterized protein</fullName>
    </submittedName>
</protein>
<proteinExistence type="predicted"/>
<feature type="non-terminal residue" evidence="1">
    <location>
        <position position="48"/>
    </location>
</feature>
<accession>A0A0F9NMV5</accession>
<dbReference type="AlphaFoldDB" id="A0A0F9NMV5"/>
<organism evidence="1">
    <name type="scientific">marine sediment metagenome</name>
    <dbReference type="NCBI Taxonomy" id="412755"/>
    <lineage>
        <taxon>unclassified sequences</taxon>
        <taxon>metagenomes</taxon>
        <taxon>ecological metagenomes</taxon>
    </lineage>
</organism>
<evidence type="ECO:0000313" key="1">
    <source>
        <dbReference type="EMBL" id="KKM90160.1"/>
    </source>
</evidence>
<dbReference type="EMBL" id="LAZR01006712">
    <property type="protein sequence ID" value="KKM90160.1"/>
    <property type="molecule type" value="Genomic_DNA"/>
</dbReference>
<name>A0A0F9NMV5_9ZZZZ</name>
<reference evidence="1" key="1">
    <citation type="journal article" date="2015" name="Nature">
        <title>Complex archaea that bridge the gap between prokaryotes and eukaryotes.</title>
        <authorList>
            <person name="Spang A."/>
            <person name="Saw J.H."/>
            <person name="Jorgensen S.L."/>
            <person name="Zaremba-Niedzwiedzka K."/>
            <person name="Martijn J."/>
            <person name="Lind A.E."/>
            <person name="van Eijk R."/>
            <person name="Schleper C."/>
            <person name="Guy L."/>
            <person name="Ettema T.J."/>
        </authorList>
    </citation>
    <scope>NUCLEOTIDE SEQUENCE</scope>
</reference>
<sequence>MEVELGDKVKCKHSGFVGIAVSRTEFINGCIQYEVIPKVKKNNELVEG</sequence>